<name>A2E113_TRIV3</name>
<dbReference type="InterPro" id="IPR035969">
    <property type="entry name" value="Rab-GAP_TBC_sf"/>
</dbReference>
<gene>
    <name evidence="3" type="ORF">TVAG_387860</name>
</gene>
<sequence length="341" mass="39655">MQVLRSKLDDQRLNEAVYGANNSIKSRLDAEKFLLQDDTFWKFTDRFISWMVCLNILPSDSFKWGNHLLQLISKYESYVNSELFENPDAPLLALPGKAEAQIHTDLTRTVKFFSDLANSSQLPSDKQNYTLFRASRILTIMTLTEPSFQYIQGCERYVYICYLISLLFTTQNQLPDIFAEATAYYLAVKMIEMSGIAKLLSSSKFLEEHFKLLDAKFAQINSELMEHLTFANQSSINFALRWQILFFAEEHDYSGIVSIWDRIISHRQSVNQYIEALCLAHFNQLPDLQLKQVQHYRNWNVKQILEDAEKFINPEVNYGWGTAFMVCLTVGVLSLMRIMNH</sequence>
<dbReference type="Pfam" id="PF00566">
    <property type="entry name" value="RabGAP-TBC"/>
    <property type="match status" value="1"/>
</dbReference>
<feature type="transmembrane region" description="Helical" evidence="1">
    <location>
        <begin position="318"/>
        <end position="336"/>
    </location>
</feature>
<dbReference type="RefSeq" id="XP_001325868.1">
    <property type="nucleotide sequence ID" value="XM_001325833.1"/>
</dbReference>
<dbReference type="Proteomes" id="UP000001542">
    <property type="component" value="Unassembled WGS sequence"/>
</dbReference>
<protein>
    <recommendedName>
        <fullName evidence="2">Rab-GAP TBC domain-containing protein</fullName>
    </recommendedName>
</protein>
<dbReference type="Gene3D" id="1.10.472.80">
    <property type="entry name" value="Ypt/Rab-GAP domain of gyp1p, domain 3"/>
    <property type="match status" value="1"/>
</dbReference>
<accession>A2E113</accession>
<dbReference type="VEuPathDB" id="TrichDB:TVAGG3_0330460"/>
<keyword evidence="1" id="KW-1133">Transmembrane helix</keyword>
<reference evidence="3" key="2">
    <citation type="journal article" date="2007" name="Science">
        <title>Draft genome sequence of the sexually transmitted pathogen Trichomonas vaginalis.</title>
        <authorList>
            <person name="Carlton J.M."/>
            <person name="Hirt R.P."/>
            <person name="Silva J.C."/>
            <person name="Delcher A.L."/>
            <person name="Schatz M."/>
            <person name="Zhao Q."/>
            <person name="Wortman J.R."/>
            <person name="Bidwell S.L."/>
            <person name="Alsmark U.C.M."/>
            <person name="Besteiro S."/>
            <person name="Sicheritz-Ponten T."/>
            <person name="Noel C.J."/>
            <person name="Dacks J.B."/>
            <person name="Foster P.G."/>
            <person name="Simillion C."/>
            <person name="Van de Peer Y."/>
            <person name="Miranda-Saavedra D."/>
            <person name="Barton G.J."/>
            <person name="Westrop G.D."/>
            <person name="Mueller S."/>
            <person name="Dessi D."/>
            <person name="Fiori P.L."/>
            <person name="Ren Q."/>
            <person name="Paulsen I."/>
            <person name="Zhang H."/>
            <person name="Bastida-Corcuera F.D."/>
            <person name="Simoes-Barbosa A."/>
            <person name="Brown M.T."/>
            <person name="Hayes R.D."/>
            <person name="Mukherjee M."/>
            <person name="Okumura C.Y."/>
            <person name="Schneider R."/>
            <person name="Smith A.J."/>
            <person name="Vanacova S."/>
            <person name="Villalvazo M."/>
            <person name="Haas B.J."/>
            <person name="Pertea M."/>
            <person name="Feldblyum T.V."/>
            <person name="Utterback T.R."/>
            <person name="Shu C.L."/>
            <person name="Osoegawa K."/>
            <person name="de Jong P.J."/>
            <person name="Hrdy I."/>
            <person name="Horvathova L."/>
            <person name="Zubacova Z."/>
            <person name="Dolezal P."/>
            <person name="Malik S.B."/>
            <person name="Logsdon J.M. Jr."/>
            <person name="Henze K."/>
            <person name="Gupta A."/>
            <person name="Wang C.C."/>
            <person name="Dunne R.L."/>
            <person name="Upcroft J.A."/>
            <person name="Upcroft P."/>
            <person name="White O."/>
            <person name="Salzberg S.L."/>
            <person name="Tang P."/>
            <person name="Chiu C.-H."/>
            <person name="Lee Y.-S."/>
            <person name="Embley T.M."/>
            <person name="Coombs G.H."/>
            <person name="Mottram J.C."/>
            <person name="Tachezy J."/>
            <person name="Fraser-Liggett C.M."/>
            <person name="Johnson P.J."/>
        </authorList>
    </citation>
    <scope>NUCLEOTIDE SEQUENCE [LARGE SCALE GENOMIC DNA]</scope>
    <source>
        <strain evidence="3">G3</strain>
    </source>
</reference>
<dbReference type="InParanoid" id="A2E113"/>
<dbReference type="KEGG" id="tva:4771624"/>
<dbReference type="SMR" id="A2E113"/>
<dbReference type="AlphaFoldDB" id="A2E113"/>
<dbReference type="PROSITE" id="PS50086">
    <property type="entry name" value="TBC_RABGAP"/>
    <property type="match status" value="1"/>
</dbReference>
<feature type="domain" description="Rab-GAP TBC" evidence="2">
    <location>
        <begin position="40"/>
        <end position="267"/>
    </location>
</feature>
<dbReference type="PANTHER" id="PTHR22957:SF168">
    <property type="entry name" value="TBC DOMAIN-CONTAINING PROTEIN KINASE-LIKE PROTEIN"/>
    <property type="match status" value="1"/>
</dbReference>
<dbReference type="PANTHER" id="PTHR22957">
    <property type="entry name" value="TBC1 DOMAIN FAMILY MEMBER GTPASE-ACTIVATING PROTEIN"/>
    <property type="match status" value="1"/>
</dbReference>
<keyword evidence="1" id="KW-0472">Membrane</keyword>
<keyword evidence="4" id="KW-1185">Reference proteome</keyword>
<reference evidence="3" key="1">
    <citation type="submission" date="2006-10" db="EMBL/GenBank/DDBJ databases">
        <authorList>
            <person name="Amadeo P."/>
            <person name="Zhao Q."/>
            <person name="Wortman J."/>
            <person name="Fraser-Liggett C."/>
            <person name="Carlton J."/>
        </authorList>
    </citation>
    <scope>NUCLEOTIDE SEQUENCE</scope>
    <source>
        <strain evidence="3">G3</strain>
    </source>
</reference>
<evidence type="ECO:0000259" key="2">
    <source>
        <dbReference type="PROSITE" id="PS50086"/>
    </source>
</evidence>
<dbReference type="EMBL" id="DS113282">
    <property type="protein sequence ID" value="EAY13645.1"/>
    <property type="molecule type" value="Genomic_DNA"/>
</dbReference>
<evidence type="ECO:0000313" key="3">
    <source>
        <dbReference type="EMBL" id="EAY13645.1"/>
    </source>
</evidence>
<evidence type="ECO:0000313" key="4">
    <source>
        <dbReference type="Proteomes" id="UP000001542"/>
    </source>
</evidence>
<proteinExistence type="predicted"/>
<dbReference type="FunFam" id="1.10.472.80:FF:000088">
    <property type="entry name" value="Uncharacterized protein"/>
    <property type="match status" value="1"/>
</dbReference>
<dbReference type="GO" id="GO:0005096">
    <property type="term" value="F:GTPase activator activity"/>
    <property type="evidence" value="ECO:0000318"/>
    <property type="project" value="GO_Central"/>
</dbReference>
<dbReference type="InterPro" id="IPR000195">
    <property type="entry name" value="Rab-GAP-TBC_dom"/>
</dbReference>
<evidence type="ECO:0000256" key="1">
    <source>
        <dbReference type="SAM" id="Phobius"/>
    </source>
</evidence>
<dbReference type="VEuPathDB" id="TrichDB:TVAG_387860"/>
<dbReference type="SUPFAM" id="SSF47923">
    <property type="entry name" value="Ypt/Rab-GAP domain of gyp1p"/>
    <property type="match status" value="2"/>
</dbReference>
<keyword evidence="1" id="KW-0812">Transmembrane</keyword>
<organism evidence="3 4">
    <name type="scientific">Trichomonas vaginalis (strain ATCC PRA-98 / G3)</name>
    <dbReference type="NCBI Taxonomy" id="412133"/>
    <lineage>
        <taxon>Eukaryota</taxon>
        <taxon>Metamonada</taxon>
        <taxon>Parabasalia</taxon>
        <taxon>Trichomonadida</taxon>
        <taxon>Trichomonadidae</taxon>
        <taxon>Trichomonas</taxon>
    </lineage>
</organism>